<dbReference type="AlphaFoldDB" id="A0A8S3XV33"/>
<keyword evidence="2" id="KW-1185">Reference proteome</keyword>
<proteinExistence type="predicted"/>
<accession>A0A8S3XV33</accession>
<reference evidence="1" key="1">
    <citation type="submission" date="2021-04" db="EMBL/GenBank/DDBJ databases">
        <authorList>
            <person name="Tunstrom K."/>
        </authorList>
    </citation>
    <scope>NUCLEOTIDE SEQUENCE</scope>
</reference>
<evidence type="ECO:0000313" key="1">
    <source>
        <dbReference type="EMBL" id="CAG5044081.1"/>
    </source>
</evidence>
<evidence type="ECO:0000313" key="2">
    <source>
        <dbReference type="Proteomes" id="UP000691718"/>
    </source>
</evidence>
<dbReference type="EMBL" id="CAJQZP010001411">
    <property type="protein sequence ID" value="CAG5044081.1"/>
    <property type="molecule type" value="Genomic_DNA"/>
</dbReference>
<protein>
    <submittedName>
        <fullName evidence="1">(apollo) hypothetical protein</fullName>
    </submittedName>
</protein>
<comment type="caution">
    <text evidence="1">The sequence shown here is derived from an EMBL/GenBank/DDBJ whole genome shotgun (WGS) entry which is preliminary data.</text>
</comment>
<name>A0A8S3XV33_PARAO</name>
<organism evidence="1 2">
    <name type="scientific">Parnassius apollo</name>
    <name type="common">Apollo butterfly</name>
    <name type="synonym">Papilio apollo</name>
    <dbReference type="NCBI Taxonomy" id="110799"/>
    <lineage>
        <taxon>Eukaryota</taxon>
        <taxon>Metazoa</taxon>
        <taxon>Ecdysozoa</taxon>
        <taxon>Arthropoda</taxon>
        <taxon>Hexapoda</taxon>
        <taxon>Insecta</taxon>
        <taxon>Pterygota</taxon>
        <taxon>Neoptera</taxon>
        <taxon>Endopterygota</taxon>
        <taxon>Lepidoptera</taxon>
        <taxon>Glossata</taxon>
        <taxon>Ditrysia</taxon>
        <taxon>Papilionoidea</taxon>
        <taxon>Papilionidae</taxon>
        <taxon>Parnassiinae</taxon>
        <taxon>Parnassini</taxon>
        <taxon>Parnassius</taxon>
        <taxon>Parnassius</taxon>
    </lineage>
</organism>
<dbReference type="Proteomes" id="UP000691718">
    <property type="component" value="Unassembled WGS sequence"/>
</dbReference>
<gene>
    <name evidence="1" type="ORF">PAPOLLO_LOCUS22889</name>
</gene>
<sequence>MIRSVSKTVAIDVGRFNFIINCEISCRPARQLAVAAPIKNAPSVLLQMFLLCLIRLKLLNSRRHSI</sequence>